<dbReference type="Pfam" id="PF07228">
    <property type="entry name" value="SpoIIE"/>
    <property type="match status" value="1"/>
</dbReference>
<keyword evidence="2" id="KW-0175">Coiled coil</keyword>
<dbReference type="InterPro" id="IPR036513">
    <property type="entry name" value="STAS_dom_sf"/>
</dbReference>
<dbReference type="GO" id="GO:0016791">
    <property type="term" value="F:phosphatase activity"/>
    <property type="evidence" value="ECO:0007669"/>
    <property type="project" value="TreeGrafter"/>
</dbReference>
<dbReference type="SUPFAM" id="SSF55785">
    <property type="entry name" value="PYP-like sensor domain (PAS domain)"/>
    <property type="match status" value="1"/>
</dbReference>
<dbReference type="InterPro" id="IPR013656">
    <property type="entry name" value="PAS_4"/>
</dbReference>
<dbReference type="Pfam" id="PF01740">
    <property type="entry name" value="STAS"/>
    <property type="match status" value="1"/>
</dbReference>
<dbReference type="InterPro" id="IPR036457">
    <property type="entry name" value="PPM-type-like_dom_sf"/>
</dbReference>
<evidence type="ECO:0000256" key="2">
    <source>
        <dbReference type="SAM" id="Coils"/>
    </source>
</evidence>
<reference evidence="5" key="1">
    <citation type="submission" date="2023-07" db="EMBL/GenBank/DDBJ databases">
        <title>Sequencing the genomes of 1000 actinobacteria strains.</title>
        <authorList>
            <person name="Klenk H.-P."/>
        </authorList>
    </citation>
    <scope>NUCLEOTIDE SEQUENCE</scope>
    <source>
        <strain evidence="5">DSM 44707</strain>
    </source>
</reference>
<dbReference type="CDD" id="cd07043">
    <property type="entry name" value="STAS_anti-anti-sigma_factors"/>
    <property type="match status" value="1"/>
</dbReference>
<dbReference type="PANTHER" id="PTHR43156">
    <property type="entry name" value="STAGE II SPORULATION PROTEIN E-RELATED"/>
    <property type="match status" value="1"/>
</dbReference>
<keyword evidence="6" id="KW-1185">Reference proteome</keyword>
<protein>
    <submittedName>
        <fullName evidence="5">PAS domain S-box-containing protein</fullName>
    </submittedName>
</protein>
<evidence type="ECO:0000256" key="1">
    <source>
        <dbReference type="ARBA" id="ARBA00022801"/>
    </source>
</evidence>
<dbReference type="Pfam" id="PF08448">
    <property type="entry name" value="PAS_4"/>
    <property type="match status" value="1"/>
</dbReference>
<dbReference type="PANTHER" id="PTHR43156:SF2">
    <property type="entry name" value="STAGE II SPORULATION PROTEIN E"/>
    <property type="match status" value="1"/>
</dbReference>
<dbReference type="InterPro" id="IPR003594">
    <property type="entry name" value="HATPase_dom"/>
</dbReference>
<proteinExistence type="predicted"/>
<dbReference type="SUPFAM" id="SSF55874">
    <property type="entry name" value="ATPase domain of HSP90 chaperone/DNA topoisomerase II/histidine kinase"/>
    <property type="match status" value="1"/>
</dbReference>
<feature type="domain" description="PPM-type phosphatase" evidence="4">
    <location>
        <begin position="178"/>
        <end position="395"/>
    </location>
</feature>
<accession>A0AAE4CCD9</accession>
<evidence type="ECO:0000259" key="4">
    <source>
        <dbReference type="PROSITE" id="PS51746"/>
    </source>
</evidence>
<dbReference type="PROSITE" id="PS51746">
    <property type="entry name" value="PPM_2"/>
    <property type="match status" value="1"/>
</dbReference>
<feature type="coiled-coil region" evidence="2">
    <location>
        <begin position="138"/>
        <end position="165"/>
    </location>
</feature>
<evidence type="ECO:0000313" key="5">
    <source>
        <dbReference type="EMBL" id="MDR7276435.1"/>
    </source>
</evidence>
<dbReference type="AlphaFoldDB" id="A0AAE4CCD9"/>
<sequence length="657" mass="69691">MPDGADLSRLAGDPEVVQRVFEQVPLLLCALDGPELRFVAASGAWRSYAGRQDVIGRPFDEMFPEVLRQGVREIFTRVLDTGEPETFREWRIQINLPDSGGTMEMFVDCDVWPRRGPDGAVVGITTRVTDSTERVRERQAAQRRTDEAERRYARARDVIDALQRELLPAGLPVLPRLQIAASYLLADAEVAAGGDWFDAVVLPDGRTALVVGDVVGHGVAASATMGQLRILLHEHLIATADPRAALTAVDAAAERIPGARAATVCVVLLDPATGAVEYCTAGHPAPLVLTPDERFRYLAPTGAGPLGVGGGFAHATTGTDRLAEGELVLLYTDGILERPGRELARSTVELARVAAGRVFPQDAGPAAERVCTETLEVLTRSTGHSDDITLLAVQRLPAPAALELWVTDDGPGAIATVRHRLADWTDHARIGPHDADALRHAVVELVSNVFDHAFVDSPGPRSCHLTVALTDAGDLQASVADRGRWREPVPTPDRGMGLRLAEGLVDTLRVEHDDAGTVATVTLRASTPARLLTGNDLSGRTSAAPAPQSAPLLVIEQPSAAGPRIRVDGPVDAGTVAELDLHTRVAGVSGTRPLIMDLTGVTHLASAGVAALHQLITLHRAAGTTLRLYAPTGTPADTILSLVQSPHDTRDPDAPPG</sequence>
<dbReference type="Gene3D" id="3.30.565.10">
    <property type="entry name" value="Histidine kinase-like ATPase, C-terminal domain"/>
    <property type="match status" value="1"/>
</dbReference>
<dbReference type="EMBL" id="JAVDYB010000001">
    <property type="protein sequence ID" value="MDR7276435.1"/>
    <property type="molecule type" value="Genomic_DNA"/>
</dbReference>
<dbReference type="PROSITE" id="PS50801">
    <property type="entry name" value="STAS"/>
    <property type="match status" value="1"/>
</dbReference>
<evidence type="ECO:0000259" key="3">
    <source>
        <dbReference type="PROSITE" id="PS50801"/>
    </source>
</evidence>
<dbReference type="SUPFAM" id="SSF81606">
    <property type="entry name" value="PP2C-like"/>
    <property type="match status" value="1"/>
</dbReference>
<comment type="caution">
    <text evidence="5">The sequence shown here is derived from an EMBL/GenBank/DDBJ whole genome shotgun (WGS) entry which is preliminary data.</text>
</comment>
<dbReference type="Gene3D" id="3.60.40.10">
    <property type="entry name" value="PPM-type phosphatase domain"/>
    <property type="match status" value="1"/>
</dbReference>
<dbReference type="InterPro" id="IPR035965">
    <property type="entry name" value="PAS-like_dom_sf"/>
</dbReference>
<dbReference type="Proteomes" id="UP001183643">
    <property type="component" value="Unassembled WGS sequence"/>
</dbReference>
<dbReference type="Gene3D" id="3.30.450.20">
    <property type="entry name" value="PAS domain"/>
    <property type="match status" value="1"/>
</dbReference>
<dbReference type="CDD" id="cd00130">
    <property type="entry name" value="PAS"/>
    <property type="match status" value="1"/>
</dbReference>
<feature type="domain" description="STAS" evidence="3">
    <location>
        <begin position="565"/>
        <end position="628"/>
    </location>
</feature>
<dbReference type="InterPro" id="IPR000014">
    <property type="entry name" value="PAS"/>
</dbReference>
<keyword evidence="1" id="KW-0378">Hydrolase</keyword>
<dbReference type="CDD" id="cd16936">
    <property type="entry name" value="HATPase_RsbW-like"/>
    <property type="match status" value="1"/>
</dbReference>
<dbReference type="InterPro" id="IPR036890">
    <property type="entry name" value="HATPase_C_sf"/>
</dbReference>
<dbReference type="Gene3D" id="3.30.750.24">
    <property type="entry name" value="STAS domain"/>
    <property type="match status" value="1"/>
</dbReference>
<evidence type="ECO:0000313" key="6">
    <source>
        <dbReference type="Proteomes" id="UP001183643"/>
    </source>
</evidence>
<dbReference type="Pfam" id="PF13581">
    <property type="entry name" value="HATPase_c_2"/>
    <property type="match status" value="1"/>
</dbReference>
<name>A0AAE4CCD9_9ACTN</name>
<dbReference type="InterPro" id="IPR001932">
    <property type="entry name" value="PPM-type_phosphatase-like_dom"/>
</dbReference>
<dbReference type="SUPFAM" id="SSF52091">
    <property type="entry name" value="SpoIIaa-like"/>
    <property type="match status" value="1"/>
</dbReference>
<dbReference type="NCBIfam" id="TIGR00229">
    <property type="entry name" value="sensory_box"/>
    <property type="match status" value="1"/>
</dbReference>
<dbReference type="InterPro" id="IPR002645">
    <property type="entry name" value="STAS_dom"/>
</dbReference>
<dbReference type="RefSeq" id="WP_310368551.1">
    <property type="nucleotide sequence ID" value="NZ_JAVDYB010000001.1"/>
</dbReference>
<dbReference type="InterPro" id="IPR052016">
    <property type="entry name" value="Bact_Sigma-Reg"/>
</dbReference>
<gene>
    <name evidence="5" type="ORF">J2S41_003213</name>
</gene>
<organism evidence="5 6">
    <name type="scientific">Catenuloplanes atrovinosus</name>
    <dbReference type="NCBI Taxonomy" id="137266"/>
    <lineage>
        <taxon>Bacteria</taxon>
        <taxon>Bacillati</taxon>
        <taxon>Actinomycetota</taxon>
        <taxon>Actinomycetes</taxon>
        <taxon>Micromonosporales</taxon>
        <taxon>Micromonosporaceae</taxon>
        <taxon>Catenuloplanes</taxon>
    </lineage>
</organism>
<dbReference type="SMART" id="SM00331">
    <property type="entry name" value="PP2C_SIG"/>
    <property type="match status" value="1"/>
</dbReference>